<dbReference type="EMBL" id="QEWR01000003">
    <property type="protein sequence ID" value="PWD83061.1"/>
    <property type="molecule type" value="Genomic_DNA"/>
</dbReference>
<gene>
    <name evidence="1" type="ORF">DC082_06445</name>
</gene>
<dbReference type="RefSeq" id="WP_109236276.1">
    <property type="nucleotide sequence ID" value="NZ_BMXZ01000002.1"/>
</dbReference>
<dbReference type="Proteomes" id="UP000244948">
    <property type="component" value="Unassembled WGS sequence"/>
</dbReference>
<proteinExistence type="predicted"/>
<sequence length="112" mass="12893">MKGVKAGSLRHRITIEQVTIKDGPYRDEEWSEYRKNVAAKVTFLSTKELVASGAELSEVKARIQVRYDKNINAKMRIKFREELYEIEGVMPDNESGLQWLTLSVNKGLSYIK</sequence>
<dbReference type="Gene3D" id="2.40.10.270">
    <property type="entry name" value="Bacteriophage SPP1 head-tail adaptor protein"/>
    <property type="match status" value="1"/>
</dbReference>
<accession>A0A2U2AJS7</accession>
<dbReference type="Pfam" id="PF05521">
    <property type="entry name" value="Phage_HCP"/>
    <property type="match status" value="1"/>
</dbReference>
<comment type="caution">
    <text evidence="1">The sequence shown here is derived from an EMBL/GenBank/DDBJ whole genome shotgun (WGS) entry which is preliminary data.</text>
</comment>
<evidence type="ECO:0000313" key="1">
    <source>
        <dbReference type="EMBL" id="PWD83061.1"/>
    </source>
</evidence>
<evidence type="ECO:0000313" key="2">
    <source>
        <dbReference type="Proteomes" id="UP000244948"/>
    </source>
</evidence>
<dbReference type="NCBIfam" id="TIGR01563">
    <property type="entry name" value="gp16_SPP1"/>
    <property type="match status" value="1"/>
</dbReference>
<protein>
    <submittedName>
        <fullName evidence="1">Head-tail adaptor protein</fullName>
    </submittedName>
</protein>
<dbReference type="InterPro" id="IPR008767">
    <property type="entry name" value="Phage_SPP1_head-tail_adaptor"/>
</dbReference>
<name>A0A2U2AJS7_9GAMM</name>
<dbReference type="AlphaFoldDB" id="A0A2U2AJS7"/>
<dbReference type="InterPro" id="IPR038666">
    <property type="entry name" value="SSP1_head-tail_sf"/>
</dbReference>
<keyword evidence="2" id="KW-1185">Reference proteome</keyword>
<reference evidence="1 2" key="1">
    <citation type="journal article" date="2018" name="Genome Announc.">
        <title>Ignatzschineria cameli sp. nov., isolated from necrotic foot tissue of dromedaries (Camelus dromedarius) and associated maggots (Wohlfahrtia species) in Dubai.</title>
        <authorList>
            <person name="Tsang C.C."/>
            <person name="Tang J.Y."/>
            <person name="Fong J.Y."/>
            <person name="Kinne J."/>
            <person name="Lee H.H."/>
            <person name="Joseph M."/>
            <person name="Jose S."/>
            <person name="Schuster R.K."/>
            <person name="Tang Y."/>
            <person name="Sivakumar S."/>
            <person name="Chen J.H."/>
            <person name="Teng J.L."/>
            <person name="Lau S.K."/>
            <person name="Wernery U."/>
            <person name="Woo P.C."/>
        </authorList>
    </citation>
    <scope>NUCLEOTIDE SEQUENCE [LARGE SCALE GENOMIC DNA]</scope>
    <source>
        <strain evidence="1 2">KCTC 22643</strain>
    </source>
</reference>
<organism evidence="1 2">
    <name type="scientific">Ignatzschineria indica</name>
    <dbReference type="NCBI Taxonomy" id="472583"/>
    <lineage>
        <taxon>Bacteria</taxon>
        <taxon>Pseudomonadati</taxon>
        <taxon>Pseudomonadota</taxon>
        <taxon>Gammaproteobacteria</taxon>
        <taxon>Cardiobacteriales</taxon>
        <taxon>Ignatzschineriaceae</taxon>
        <taxon>Ignatzschineria</taxon>
    </lineage>
</organism>